<evidence type="ECO:0000256" key="2">
    <source>
        <dbReference type="ARBA" id="ARBA00022475"/>
    </source>
</evidence>
<comment type="caution">
    <text evidence="10">The sequence shown here is derived from an EMBL/GenBank/DDBJ whole genome shotgun (WGS) entry which is preliminary data.</text>
</comment>
<feature type="transmembrane region" description="Helical" evidence="8">
    <location>
        <begin position="443"/>
        <end position="463"/>
    </location>
</feature>
<evidence type="ECO:0000313" key="10">
    <source>
        <dbReference type="EMBL" id="MBO8477072.1"/>
    </source>
</evidence>
<dbReference type="GO" id="GO:0009103">
    <property type="term" value="P:lipopolysaccharide biosynthetic process"/>
    <property type="evidence" value="ECO:0007669"/>
    <property type="project" value="UniProtKB-ARBA"/>
</dbReference>
<evidence type="ECO:0000256" key="1">
    <source>
        <dbReference type="ARBA" id="ARBA00004651"/>
    </source>
</evidence>
<gene>
    <name evidence="10" type="ORF">IAB88_08790</name>
</gene>
<comment type="subcellular location">
    <subcellularLocation>
        <location evidence="1">Cell membrane</location>
        <topology evidence="1">Multi-pass membrane protein</topology>
    </subcellularLocation>
</comment>
<keyword evidence="3" id="KW-0328">Glycosyltransferase</keyword>
<dbReference type="GO" id="GO:0005886">
    <property type="term" value="C:plasma membrane"/>
    <property type="evidence" value="ECO:0007669"/>
    <property type="project" value="UniProtKB-SubCell"/>
</dbReference>
<name>A0A9D9IR12_9BACT</name>
<reference evidence="10" key="2">
    <citation type="journal article" date="2021" name="PeerJ">
        <title>Extensive microbial diversity within the chicken gut microbiome revealed by metagenomics and culture.</title>
        <authorList>
            <person name="Gilroy R."/>
            <person name="Ravi A."/>
            <person name="Getino M."/>
            <person name="Pursley I."/>
            <person name="Horton D.L."/>
            <person name="Alikhan N.F."/>
            <person name="Baker D."/>
            <person name="Gharbi K."/>
            <person name="Hall N."/>
            <person name="Watson M."/>
            <person name="Adriaenssens E.M."/>
            <person name="Foster-Nyarko E."/>
            <person name="Jarju S."/>
            <person name="Secka A."/>
            <person name="Antonio M."/>
            <person name="Oren A."/>
            <person name="Chaudhuri R.R."/>
            <person name="La Ragione R."/>
            <person name="Hildebrand F."/>
            <person name="Pallen M.J."/>
        </authorList>
    </citation>
    <scope>NUCLEOTIDE SEQUENCE</scope>
    <source>
        <strain evidence="10">6919</strain>
    </source>
</reference>
<organism evidence="10 11">
    <name type="scientific">Candidatus Limisoma faecipullorum</name>
    <dbReference type="NCBI Taxonomy" id="2840854"/>
    <lineage>
        <taxon>Bacteria</taxon>
        <taxon>Pseudomonadati</taxon>
        <taxon>Bacteroidota</taxon>
        <taxon>Bacteroidia</taxon>
        <taxon>Bacteroidales</taxon>
        <taxon>Candidatus Limisoma</taxon>
    </lineage>
</organism>
<dbReference type="EMBL" id="JADIMC010000101">
    <property type="protein sequence ID" value="MBO8477072.1"/>
    <property type="molecule type" value="Genomic_DNA"/>
</dbReference>
<evidence type="ECO:0000256" key="3">
    <source>
        <dbReference type="ARBA" id="ARBA00022676"/>
    </source>
</evidence>
<keyword evidence="6 8" id="KW-1133">Transmembrane helix</keyword>
<evidence type="ECO:0000256" key="6">
    <source>
        <dbReference type="ARBA" id="ARBA00022989"/>
    </source>
</evidence>
<dbReference type="Proteomes" id="UP000823598">
    <property type="component" value="Unassembled WGS sequence"/>
</dbReference>
<accession>A0A9D9IR12</accession>
<dbReference type="InterPro" id="IPR038731">
    <property type="entry name" value="RgtA/B/C-like"/>
</dbReference>
<proteinExistence type="predicted"/>
<dbReference type="InterPro" id="IPR050297">
    <property type="entry name" value="LipidA_mod_glycosyltrf_83"/>
</dbReference>
<dbReference type="AlphaFoldDB" id="A0A9D9IR12"/>
<keyword evidence="5 8" id="KW-0812">Transmembrane</keyword>
<keyword evidence="7 8" id="KW-0472">Membrane</keyword>
<evidence type="ECO:0000256" key="5">
    <source>
        <dbReference type="ARBA" id="ARBA00022692"/>
    </source>
</evidence>
<evidence type="ECO:0000256" key="7">
    <source>
        <dbReference type="ARBA" id="ARBA00023136"/>
    </source>
</evidence>
<protein>
    <submittedName>
        <fullName evidence="10">Glycosyltransferase family 39 protein</fullName>
    </submittedName>
</protein>
<feature type="transmembrane region" description="Helical" evidence="8">
    <location>
        <begin position="89"/>
        <end position="110"/>
    </location>
</feature>
<feature type="transmembrane region" description="Helical" evidence="8">
    <location>
        <begin position="263"/>
        <end position="288"/>
    </location>
</feature>
<evidence type="ECO:0000259" key="9">
    <source>
        <dbReference type="Pfam" id="PF13231"/>
    </source>
</evidence>
<evidence type="ECO:0000256" key="8">
    <source>
        <dbReference type="SAM" id="Phobius"/>
    </source>
</evidence>
<keyword evidence="4" id="KW-0808">Transferase</keyword>
<evidence type="ECO:0000313" key="11">
    <source>
        <dbReference type="Proteomes" id="UP000823598"/>
    </source>
</evidence>
<sequence length="576" mass="65414">MKYTKQTDYKRLLYGFIVLSIAIILTLPWLGLGHFYTRGEPREALVAVAMMEQGNYILPTFQGEFAFKPPMLHWLVSLFSLPQGYVSEYTARMPSAIASIAMVFAFFAFYSRRVTPLKALTASLILMTCFEVHRAAMTCRVDMVLMAFTVGSMLALYKWIENGCRKLPLMASLLASGAILTKGPIGVILPCFSMVAYLLIRQERWQKTVVAGIKFITLSAIIPIFWYIAAYHQGGEKFLQLVMEENFGRFLGKMSYESHENGIFYNVVMLLAGFAPYTLIPAFGLFVIKWKMPNFRKSSLINLWNRFRSIDNARLFAIVTAICIFVFYCIPKSKRSVYLLPMYPFTALLLSDYIIYLYNEKRAVIRTFFLLVASLAAIYSIGLIVLHNADLSFLGDSRSSRRIICQMSELQRMPINAYYVAAVMLPAFVAAISLLISKKKANAILFGSIAIWTAMTMTLDSILNPAIKNSVPDFQFAQSAKVYQPDGRIYFYRPDGVFVETVYTVAFYLDDKIISYTGRTPLPDNGYIMVKEANKEKFLNDMADYNLSEIVVTSNEFTSFKGNLLLFEFNKTMVTP</sequence>
<feature type="transmembrane region" description="Helical" evidence="8">
    <location>
        <begin position="211"/>
        <end position="229"/>
    </location>
</feature>
<dbReference type="GO" id="GO:0010041">
    <property type="term" value="P:response to iron(III) ion"/>
    <property type="evidence" value="ECO:0007669"/>
    <property type="project" value="TreeGrafter"/>
</dbReference>
<reference evidence="10" key="1">
    <citation type="submission" date="2020-10" db="EMBL/GenBank/DDBJ databases">
        <authorList>
            <person name="Gilroy R."/>
        </authorList>
    </citation>
    <scope>NUCLEOTIDE SEQUENCE</scope>
    <source>
        <strain evidence="10">6919</strain>
    </source>
</reference>
<dbReference type="PANTHER" id="PTHR33908">
    <property type="entry name" value="MANNOSYLTRANSFERASE YKCB-RELATED"/>
    <property type="match status" value="1"/>
</dbReference>
<keyword evidence="2" id="KW-1003">Cell membrane</keyword>
<feature type="transmembrane region" description="Helical" evidence="8">
    <location>
        <begin position="143"/>
        <end position="160"/>
    </location>
</feature>
<feature type="transmembrane region" description="Helical" evidence="8">
    <location>
        <begin position="336"/>
        <end position="356"/>
    </location>
</feature>
<feature type="transmembrane region" description="Helical" evidence="8">
    <location>
        <begin position="368"/>
        <end position="389"/>
    </location>
</feature>
<dbReference type="GO" id="GO:0016763">
    <property type="term" value="F:pentosyltransferase activity"/>
    <property type="evidence" value="ECO:0007669"/>
    <property type="project" value="TreeGrafter"/>
</dbReference>
<feature type="transmembrane region" description="Helical" evidence="8">
    <location>
        <begin position="12"/>
        <end position="32"/>
    </location>
</feature>
<dbReference type="Pfam" id="PF13231">
    <property type="entry name" value="PMT_2"/>
    <property type="match status" value="1"/>
</dbReference>
<feature type="transmembrane region" description="Helical" evidence="8">
    <location>
        <begin position="172"/>
        <end position="199"/>
    </location>
</feature>
<dbReference type="PANTHER" id="PTHR33908:SF3">
    <property type="entry name" value="UNDECAPRENYL PHOSPHATE-ALPHA-4-AMINO-4-DEOXY-L-ARABINOSE ARABINOSYL TRANSFERASE"/>
    <property type="match status" value="1"/>
</dbReference>
<evidence type="ECO:0000256" key="4">
    <source>
        <dbReference type="ARBA" id="ARBA00022679"/>
    </source>
</evidence>
<feature type="transmembrane region" description="Helical" evidence="8">
    <location>
        <begin position="417"/>
        <end position="436"/>
    </location>
</feature>
<feature type="domain" description="Glycosyltransferase RgtA/B/C/D-like" evidence="9">
    <location>
        <begin position="68"/>
        <end position="226"/>
    </location>
</feature>
<feature type="transmembrane region" description="Helical" evidence="8">
    <location>
        <begin position="313"/>
        <end position="330"/>
    </location>
</feature>